<feature type="compositionally biased region" description="Pro residues" evidence="1">
    <location>
        <begin position="34"/>
        <end position="46"/>
    </location>
</feature>
<evidence type="ECO:0000256" key="1">
    <source>
        <dbReference type="SAM" id="MobiDB-lite"/>
    </source>
</evidence>
<dbReference type="EMBL" id="HBUF01055749">
    <property type="protein sequence ID" value="CAG6623808.1"/>
    <property type="molecule type" value="Transcribed_RNA"/>
</dbReference>
<dbReference type="EMBL" id="HBUF01055751">
    <property type="protein sequence ID" value="CAG6623818.1"/>
    <property type="molecule type" value="Transcribed_RNA"/>
</dbReference>
<feature type="compositionally biased region" description="Polar residues" evidence="1">
    <location>
        <begin position="1"/>
        <end position="11"/>
    </location>
</feature>
<feature type="region of interest" description="Disordered" evidence="1">
    <location>
        <begin position="69"/>
        <end position="111"/>
    </location>
</feature>
<dbReference type="EMBL" id="HBUF01055753">
    <property type="protein sequence ID" value="CAG6623826.1"/>
    <property type="molecule type" value="Transcribed_RNA"/>
</dbReference>
<organism evidence="2">
    <name type="scientific">Cacopsylla melanoneura</name>
    <dbReference type="NCBI Taxonomy" id="428564"/>
    <lineage>
        <taxon>Eukaryota</taxon>
        <taxon>Metazoa</taxon>
        <taxon>Ecdysozoa</taxon>
        <taxon>Arthropoda</taxon>
        <taxon>Hexapoda</taxon>
        <taxon>Insecta</taxon>
        <taxon>Pterygota</taxon>
        <taxon>Neoptera</taxon>
        <taxon>Paraneoptera</taxon>
        <taxon>Hemiptera</taxon>
        <taxon>Sternorrhyncha</taxon>
        <taxon>Psylloidea</taxon>
        <taxon>Psyllidae</taxon>
        <taxon>Psyllinae</taxon>
        <taxon>Cacopsylla</taxon>
    </lineage>
</organism>
<sequence>MIKVINTTMEIQDQRDIPTPPNSPPRSTTSREPSPTPNIGRPPPSPRIMDPDPNFLKVKARNRPLCRFLRSLESEHPHLPDPEGELSTDGGPDPSSTGANIKHQVEVITNF</sequence>
<reference evidence="2" key="1">
    <citation type="submission" date="2021-05" db="EMBL/GenBank/DDBJ databases">
        <authorList>
            <person name="Alioto T."/>
            <person name="Alioto T."/>
            <person name="Gomez Garrido J."/>
        </authorList>
    </citation>
    <scope>NUCLEOTIDE SEQUENCE</scope>
</reference>
<dbReference type="EMBL" id="HBUF01055752">
    <property type="protein sequence ID" value="CAG6623822.1"/>
    <property type="molecule type" value="Transcribed_RNA"/>
</dbReference>
<accession>A0A8D8Q398</accession>
<name>A0A8D8Q398_9HEMI</name>
<dbReference type="EMBL" id="HBUF01055750">
    <property type="protein sequence ID" value="CAG6623813.1"/>
    <property type="molecule type" value="Transcribed_RNA"/>
</dbReference>
<proteinExistence type="predicted"/>
<feature type="region of interest" description="Disordered" evidence="1">
    <location>
        <begin position="1"/>
        <end position="54"/>
    </location>
</feature>
<dbReference type="AlphaFoldDB" id="A0A8D8Q398"/>
<protein>
    <submittedName>
        <fullName evidence="2">Uncharacterized protein</fullName>
    </submittedName>
</protein>
<evidence type="ECO:0000313" key="2">
    <source>
        <dbReference type="EMBL" id="CAG6623826.1"/>
    </source>
</evidence>
<feature type="compositionally biased region" description="Basic and acidic residues" evidence="1">
    <location>
        <begin position="70"/>
        <end position="81"/>
    </location>
</feature>
<dbReference type="EMBL" id="HBUF01055754">
    <property type="protein sequence ID" value="CAG6623830.1"/>
    <property type="molecule type" value="Transcribed_RNA"/>
</dbReference>